<name>A0A383TVX9_9FLAO</name>
<dbReference type="InterPro" id="IPR029044">
    <property type="entry name" value="Nucleotide-diphossugar_trans"/>
</dbReference>
<evidence type="ECO:0000313" key="6">
    <source>
        <dbReference type="Proteomes" id="UP000262142"/>
    </source>
</evidence>
<gene>
    <name evidence="5" type="primary">hyaD_1</name>
    <name evidence="5" type="ORF">SAMEA104719789_00487</name>
</gene>
<evidence type="ECO:0000313" key="5">
    <source>
        <dbReference type="EMBL" id="SZD71388.1"/>
    </source>
</evidence>
<evidence type="ECO:0000256" key="2">
    <source>
        <dbReference type="ARBA" id="ARBA00022676"/>
    </source>
</evidence>
<dbReference type="Proteomes" id="UP000262142">
    <property type="component" value="Unassembled WGS sequence"/>
</dbReference>
<dbReference type="EC" id="2.4.1.212" evidence="5"/>
<keyword evidence="3 5" id="KW-0808">Transferase</keyword>
<dbReference type="GO" id="GO:0050501">
    <property type="term" value="F:hyaluronan synthase activity"/>
    <property type="evidence" value="ECO:0007669"/>
    <property type="project" value="UniProtKB-EC"/>
</dbReference>
<protein>
    <submittedName>
        <fullName evidence="5">Hyaluronan synthase</fullName>
        <ecNumber evidence="5">2.4.1.212</ecNumber>
    </submittedName>
</protein>
<proteinExistence type="inferred from homology"/>
<reference evidence="5 6" key="1">
    <citation type="submission" date="2018-09" db="EMBL/GenBank/DDBJ databases">
        <authorList>
            <consortium name="Pathogen Informatics"/>
        </authorList>
    </citation>
    <scope>NUCLEOTIDE SEQUENCE [LARGE SCALE GENOMIC DNA]</scope>
    <source>
        <strain evidence="5 6">OH-22767</strain>
    </source>
</reference>
<evidence type="ECO:0000256" key="3">
    <source>
        <dbReference type="ARBA" id="ARBA00022679"/>
    </source>
</evidence>
<evidence type="ECO:0000259" key="4">
    <source>
        <dbReference type="Pfam" id="PF00535"/>
    </source>
</evidence>
<accession>A0A383TVX9</accession>
<dbReference type="Gene3D" id="3.90.550.10">
    <property type="entry name" value="Spore Coat Polysaccharide Biosynthesis Protein SpsA, Chain A"/>
    <property type="match status" value="1"/>
</dbReference>
<dbReference type="CDD" id="cd00761">
    <property type="entry name" value="Glyco_tranf_GTA_type"/>
    <property type="match status" value="1"/>
</dbReference>
<dbReference type="OrthoDB" id="9810303at2"/>
<feature type="domain" description="Glycosyltransferase 2-like" evidence="4">
    <location>
        <begin position="3"/>
        <end position="143"/>
    </location>
</feature>
<dbReference type="InterPro" id="IPR001173">
    <property type="entry name" value="Glyco_trans_2-like"/>
</dbReference>
<organism evidence="5 6">
    <name type="scientific">Candidatus Ornithobacterium hominis</name>
    <dbReference type="NCBI Taxonomy" id="2497989"/>
    <lineage>
        <taxon>Bacteria</taxon>
        <taxon>Pseudomonadati</taxon>
        <taxon>Bacteroidota</taxon>
        <taxon>Flavobacteriia</taxon>
        <taxon>Flavobacteriales</taxon>
        <taxon>Weeksellaceae</taxon>
        <taxon>Ornithobacterium</taxon>
    </lineage>
</organism>
<dbReference type="AlphaFoldDB" id="A0A383TVX9"/>
<comment type="similarity">
    <text evidence="1">Belongs to the glycosyltransferase 2 family.</text>
</comment>
<dbReference type="EMBL" id="UNSC01000001">
    <property type="protein sequence ID" value="SZD71388.1"/>
    <property type="molecule type" value="Genomic_DNA"/>
</dbReference>
<sequence length="288" mass="33416">MITILTPTYNRAHLLHRVFESLQNQTSKNFEWLIIDDGSQDNTADIVHSFFPKNFEIHYHKKANGGKHTALNFGVQKAKGEFIVMLDSDDTLLHHTIETLEKKIKSLPPHLGGIVGRRRYLNGKIVGSQDNFTEIISNSLNIRYQHNVTGDLVEVFKTSVMKEFPFPIFDKEKFCPEALVWNRIAQKYDLLFFNESIYQADYQPGGLTDTITKIRMQSPEASMTHYSELASYKIPLKEKIKASINFWRFSFNDNDLRFGEKWKKVNPFLSLMGLPLGFAMYINDWLKK</sequence>
<dbReference type="PANTHER" id="PTHR43630:SF1">
    <property type="entry name" value="POLY-BETA-1,6-N-ACETYL-D-GLUCOSAMINE SYNTHASE"/>
    <property type="match status" value="1"/>
</dbReference>
<keyword evidence="2 5" id="KW-0328">Glycosyltransferase</keyword>
<dbReference type="PANTHER" id="PTHR43630">
    <property type="entry name" value="POLY-BETA-1,6-N-ACETYL-D-GLUCOSAMINE SYNTHASE"/>
    <property type="match status" value="1"/>
</dbReference>
<dbReference type="SUPFAM" id="SSF53448">
    <property type="entry name" value="Nucleotide-diphospho-sugar transferases"/>
    <property type="match status" value="1"/>
</dbReference>
<evidence type="ECO:0000256" key="1">
    <source>
        <dbReference type="ARBA" id="ARBA00006739"/>
    </source>
</evidence>
<keyword evidence="6" id="KW-1185">Reference proteome</keyword>
<dbReference type="Pfam" id="PF00535">
    <property type="entry name" value="Glycos_transf_2"/>
    <property type="match status" value="1"/>
</dbReference>
<dbReference type="RefSeq" id="WP_119058966.1">
    <property type="nucleotide sequence ID" value="NZ_UNSC01000001.1"/>
</dbReference>